<name>A0A484G371_COLOR</name>
<dbReference type="InterPro" id="IPR042104">
    <property type="entry name" value="PKS_dehydratase_sf"/>
</dbReference>
<dbReference type="Proteomes" id="UP000014480">
    <property type="component" value="Unassembled WGS sequence"/>
</dbReference>
<dbReference type="InterPro" id="IPR001227">
    <property type="entry name" value="Ac_transferase_dom_sf"/>
</dbReference>
<evidence type="ECO:0000256" key="1">
    <source>
        <dbReference type="ARBA" id="ARBA00022450"/>
    </source>
</evidence>
<dbReference type="OrthoDB" id="329835at2759"/>
<dbReference type="InterPro" id="IPR050091">
    <property type="entry name" value="PKS_NRPS_Biosynth_Enz"/>
</dbReference>
<dbReference type="PANTHER" id="PTHR43775:SF37">
    <property type="entry name" value="SI:DKEY-61P9.11"/>
    <property type="match status" value="1"/>
</dbReference>
<dbReference type="EMBL" id="AMCV02000004">
    <property type="protein sequence ID" value="TDZ24896.1"/>
    <property type="molecule type" value="Genomic_DNA"/>
</dbReference>
<proteinExistence type="predicted"/>
<keyword evidence="1" id="KW-0596">Phosphopantetheine</keyword>
<reference evidence="4" key="2">
    <citation type="journal article" date="2019" name="Mol. Plant Microbe Interact.">
        <title>Genome sequence resources for four phytopathogenic fungi from the Colletotrichum orbiculare species complex.</title>
        <authorList>
            <person name="Gan P."/>
            <person name="Tsushima A."/>
            <person name="Narusaka M."/>
            <person name="Narusaka Y."/>
            <person name="Takano Y."/>
            <person name="Kubo Y."/>
            <person name="Shirasu K."/>
        </authorList>
    </citation>
    <scope>GENOME REANNOTATION</scope>
    <source>
        <strain evidence="4">104-T / ATCC 96160 / CBS 514.97 / LARS 414 / MAFF 240422</strain>
    </source>
</reference>
<accession>A0A484G371</accession>
<comment type="caution">
    <text evidence="3">The sequence shown here is derived from an EMBL/GenBank/DDBJ whole genome shotgun (WGS) entry which is preliminary data.</text>
</comment>
<dbReference type="STRING" id="1213857.A0A484G371"/>
<keyword evidence="2" id="KW-0597">Phosphoprotein</keyword>
<evidence type="ECO:0000313" key="4">
    <source>
        <dbReference type="Proteomes" id="UP000014480"/>
    </source>
</evidence>
<organism evidence="3 4">
    <name type="scientific">Colletotrichum orbiculare (strain 104-T / ATCC 96160 / CBS 514.97 / LARS 414 / MAFF 240422)</name>
    <name type="common">Cucumber anthracnose fungus</name>
    <name type="synonym">Colletotrichum lagenarium</name>
    <dbReference type="NCBI Taxonomy" id="1213857"/>
    <lineage>
        <taxon>Eukaryota</taxon>
        <taxon>Fungi</taxon>
        <taxon>Dikarya</taxon>
        <taxon>Ascomycota</taxon>
        <taxon>Pezizomycotina</taxon>
        <taxon>Sordariomycetes</taxon>
        <taxon>Hypocreomycetidae</taxon>
        <taxon>Glomerellales</taxon>
        <taxon>Glomerellaceae</taxon>
        <taxon>Colletotrichum</taxon>
        <taxon>Colletotrichum orbiculare species complex</taxon>
    </lineage>
</organism>
<dbReference type="AlphaFoldDB" id="A0A484G371"/>
<evidence type="ECO:0000256" key="2">
    <source>
        <dbReference type="ARBA" id="ARBA00022553"/>
    </source>
</evidence>
<dbReference type="Gene3D" id="3.40.366.10">
    <property type="entry name" value="Malonyl-Coenzyme A Acyl Carrier Protein, domain 2"/>
    <property type="match status" value="1"/>
</dbReference>
<dbReference type="GO" id="GO:0044550">
    <property type="term" value="P:secondary metabolite biosynthetic process"/>
    <property type="evidence" value="ECO:0007669"/>
    <property type="project" value="TreeGrafter"/>
</dbReference>
<gene>
    <name evidence="3" type="primary">nscA</name>
    <name evidence="3" type="ORF">Cob_v002464</name>
</gene>
<keyword evidence="4" id="KW-1185">Reference proteome</keyword>
<dbReference type="GO" id="GO:0004312">
    <property type="term" value="F:fatty acid synthase activity"/>
    <property type="evidence" value="ECO:0007669"/>
    <property type="project" value="TreeGrafter"/>
</dbReference>
<dbReference type="Gene3D" id="3.10.129.110">
    <property type="entry name" value="Polyketide synthase dehydratase"/>
    <property type="match status" value="2"/>
</dbReference>
<evidence type="ECO:0000313" key="3">
    <source>
        <dbReference type="EMBL" id="TDZ24896.1"/>
    </source>
</evidence>
<dbReference type="GO" id="GO:0006633">
    <property type="term" value="P:fatty acid biosynthetic process"/>
    <property type="evidence" value="ECO:0007669"/>
    <property type="project" value="TreeGrafter"/>
</dbReference>
<reference evidence="4" key="1">
    <citation type="journal article" date="2013" name="New Phytol.">
        <title>Comparative genomic and transcriptomic analyses reveal the hemibiotrophic stage shift of Colletotrichum fungi.</title>
        <authorList>
            <person name="Gan P."/>
            <person name="Ikeda K."/>
            <person name="Irieda H."/>
            <person name="Narusaka M."/>
            <person name="O'Connell R.J."/>
            <person name="Narusaka Y."/>
            <person name="Takano Y."/>
            <person name="Kubo Y."/>
            <person name="Shirasu K."/>
        </authorList>
    </citation>
    <scope>NUCLEOTIDE SEQUENCE [LARGE SCALE GENOMIC DNA]</scope>
    <source>
        <strain evidence="4">104-T / ATCC 96160 / CBS 514.97 / LARS 414 / MAFF 240422</strain>
    </source>
</reference>
<sequence length="346" mass="38036">MLSVRAGIDTINSAMSGDSSAQFELSCVNGPKDNVVSGERADMDRVKSRLESISLKCMVLDLPYAFHAAQLDFAAVLQAAREMGIVDVKTIWVEVGPHPICSSFIGNSLSSDARAVASLGRGVPVEWNECFKPFDRDHEHLNLPAYRRNKKNDWIQCEGTWTLDKAYPPGQKPSRDSDFVLPATTVSSLRTAFAHHVTSEEVVDIQKASLTALSDIQHPSLLDTIRGHTIAGHSVATSVANEDPRKPQLIQIRAEANMAERRAVMRLHNVASDAGLPGEWNRVAHLVTGRIADLARRAASGEEPAANRLSRGMACELFRNVVDYTEEYCGMRSVVLFGHEGARYWT</sequence>
<dbReference type="PANTHER" id="PTHR43775">
    <property type="entry name" value="FATTY ACID SYNTHASE"/>
    <property type="match status" value="1"/>
</dbReference>
<protein>
    <submittedName>
        <fullName evidence="3">Non-reducing polyketide synthase nscA</fullName>
    </submittedName>
</protein>